<dbReference type="Proteomes" id="UP000028705">
    <property type="component" value="Unassembled WGS sequence"/>
</dbReference>
<dbReference type="AlphaFoldDB" id="A0A085ZZD8"/>
<dbReference type="InterPro" id="IPR050259">
    <property type="entry name" value="SDR"/>
</dbReference>
<dbReference type="InterPro" id="IPR036291">
    <property type="entry name" value="NAD(P)-bd_dom_sf"/>
</dbReference>
<gene>
    <name evidence="2" type="ORF">IW15_22395</name>
</gene>
<dbReference type="FunFam" id="3.40.50.720:FF:000084">
    <property type="entry name" value="Short-chain dehydrogenase reductase"/>
    <property type="match status" value="1"/>
</dbReference>
<dbReference type="STRING" id="445961.IW15_22395"/>
<dbReference type="eggNOG" id="COG1028">
    <property type="taxonomic scope" value="Bacteria"/>
</dbReference>
<dbReference type="OrthoDB" id="597477at2"/>
<evidence type="ECO:0000313" key="2">
    <source>
        <dbReference type="EMBL" id="KFF09802.1"/>
    </source>
</evidence>
<dbReference type="CDD" id="cd05233">
    <property type="entry name" value="SDR_c"/>
    <property type="match status" value="1"/>
</dbReference>
<protein>
    <submittedName>
        <fullName evidence="2">Sugar dehydrogenase</fullName>
    </submittedName>
</protein>
<comment type="similarity">
    <text evidence="1">Belongs to the short-chain dehydrogenases/reductases (SDR) family.</text>
</comment>
<dbReference type="Pfam" id="PF13561">
    <property type="entry name" value="adh_short_C2"/>
    <property type="match status" value="1"/>
</dbReference>
<accession>A0A085ZZD8</accession>
<dbReference type="Gene3D" id="3.40.50.720">
    <property type="entry name" value="NAD(P)-binding Rossmann-like Domain"/>
    <property type="match status" value="1"/>
</dbReference>
<name>A0A085ZZD8_9FLAO</name>
<dbReference type="EMBL" id="JPRH01000017">
    <property type="protein sequence ID" value="KFF09802.1"/>
    <property type="molecule type" value="Genomic_DNA"/>
</dbReference>
<keyword evidence="3" id="KW-1185">Reference proteome</keyword>
<organism evidence="2 3">
    <name type="scientific">Chryseobacterium soli</name>
    <dbReference type="NCBI Taxonomy" id="445961"/>
    <lineage>
        <taxon>Bacteria</taxon>
        <taxon>Pseudomonadati</taxon>
        <taxon>Bacteroidota</taxon>
        <taxon>Flavobacteriia</taxon>
        <taxon>Flavobacteriales</taxon>
        <taxon>Weeksellaceae</taxon>
        <taxon>Chryseobacterium group</taxon>
        <taxon>Chryseobacterium</taxon>
    </lineage>
</organism>
<dbReference type="RefSeq" id="WP_034715602.1">
    <property type="nucleotide sequence ID" value="NZ_JPRH01000017.1"/>
</dbReference>
<sequence>MEQALIVGGSTGIGKSTAELLIGRGVEVALVGRSVESLNKAKAELEAKGGIVKIYSVDLSDMDAVVDFNSNLKNELPNLKYLVNGAGHYNPISFFDHTEKDYDSFQTYTKAFFFITQAAALIMKENKGGSIVNIGAALMHHALKAGPASAYMVGKAGLVALTKQLAIELAEFNIRVNSVNPGFVVTPIFKTFMPEDKIAENLSAFDAYHPLGGVGQPEDVAKTIDFLLSDQTSWVTGATWTVDGGLLAGQN</sequence>
<dbReference type="PRINTS" id="PR00080">
    <property type="entry name" value="SDRFAMILY"/>
</dbReference>
<dbReference type="PRINTS" id="PR00081">
    <property type="entry name" value="GDHRDH"/>
</dbReference>
<comment type="caution">
    <text evidence="2">The sequence shown here is derived from an EMBL/GenBank/DDBJ whole genome shotgun (WGS) entry which is preliminary data.</text>
</comment>
<dbReference type="SUPFAM" id="SSF51735">
    <property type="entry name" value="NAD(P)-binding Rossmann-fold domains"/>
    <property type="match status" value="1"/>
</dbReference>
<evidence type="ECO:0000313" key="3">
    <source>
        <dbReference type="Proteomes" id="UP000028705"/>
    </source>
</evidence>
<dbReference type="PANTHER" id="PTHR42879">
    <property type="entry name" value="3-OXOACYL-(ACYL-CARRIER-PROTEIN) REDUCTASE"/>
    <property type="match status" value="1"/>
</dbReference>
<reference evidence="2 3" key="1">
    <citation type="submission" date="2014-07" db="EMBL/GenBank/DDBJ databases">
        <title>Genome of Chryseobacterium soli DSM 19298.</title>
        <authorList>
            <person name="Stropko S.J."/>
            <person name="Pipes S.E."/>
            <person name="Newman J."/>
        </authorList>
    </citation>
    <scope>NUCLEOTIDE SEQUENCE [LARGE SCALE GENOMIC DNA]</scope>
    <source>
        <strain evidence="2 3">DSM 19298</strain>
    </source>
</reference>
<evidence type="ECO:0000256" key="1">
    <source>
        <dbReference type="ARBA" id="ARBA00006484"/>
    </source>
</evidence>
<dbReference type="InterPro" id="IPR002347">
    <property type="entry name" value="SDR_fam"/>
</dbReference>
<proteinExistence type="inferred from homology"/>